<accession>A0A6C2D1E6</accession>
<dbReference type="AlphaFoldDB" id="A0A6C2D1E6"/>
<evidence type="ECO:0000313" key="2">
    <source>
        <dbReference type="Proteomes" id="UP000389128"/>
    </source>
</evidence>
<gene>
    <name evidence="1" type="ORF">ETQ85_06760</name>
</gene>
<dbReference type="RefSeq" id="WP_148578287.1">
    <property type="nucleotide sequence ID" value="NZ_JAVEUW010000019.1"/>
</dbReference>
<keyword evidence="2" id="KW-1185">Reference proteome</keyword>
<dbReference type="Proteomes" id="UP000389128">
    <property type="component" value="Unassembled WGS sequence"/>
</dbReference>
<protein>
    <submittedName>
        <fullName evidence="1">Uncharacterized protein</fullName>
    </submittedName>
</protein>
<dbReference type="OrthoDB" id="8908743at2"/>
<organism evidence="1 2">
    <name type="scientific">Zoogloea oleivorans</name>
    <dbReference type="NCBI Taxonomy" id="1552750"/>
    <lineage>
        <taxon>Bacteria</taxon>
        <taxon>Pseudomonadati</taxon>
        <taxon>Pseudomonadota</taxon>
        <taxon>Betaproteobacteria</taxon>
        <taxon>Rhodocyclales</taxon>
        <taxon>Zoogloeaceae</taxon>
        <taxon>Zoogloea</taxon>
    </lineage>
</organism>
<name>A0A6C2D1E6_9RHOO</name>
<sequence>MLTWIRLRLFKRNIPSEIARARILIQAIDRGGIPLNPARVNAIARDLGLEVSRRAPVEQTIERIRACLQRHSEWHP</sequence>
<proteinExistence type="predicted"/>
<evidence type="ECO:0000313" key="1">
    <source>
        <dbReference type="EMBL" id="TYC60197.1"/>
    </source>
</evidence>
<dbReference type="EMBL" id="SDKK01000005">
    <property type="protein sequence ID" value="TYC60197.1"/>
    <property type="molecule type" value="Genomic_DNA"/>
</dbReference>
<comment type="caution">
    <text evidence="1">The sequence shown here is derived from an EMBL/GenBank/DDBJ whole genome shotgun (WGS) entry which is preliminary data.</text>
</comment>
<reference evidence="1 2" key="1">
    <citation type="submission" date="2019-01" db="EMBL/GenBank/DDBJ databases">
        <title>Zoogloea oleivorans genome sequencing and assembly.</title>
        <authorList>
            <person name="Tancsics A."/>
            <person name="Farkas M."/>
            <person name="Kriszt B."/>
            <person name="Maroti G."/>
            <person name="Horvath B."/>
        </authorList>
    </citation>
    <scope>NUCLEOTIDE SEQUENCE [LARGE SCALE GENOMIC DNA]</scope>
    <source>
        <strain evidence="1 2">Buc</strain>
    </source>
</reference>